<dbReference type="STRING" id="1913578.LPB140_04080"/>
<keyword evidence="3" id="KW-1185">Reference proteome</keyword>
<dbReference type="Proteomes" id="UP000242561">
    <property type="component" value="Chromosome"/>
</dbReference>
<dbReference type="EMBL" id="CP018154">
    <property type="protein sequence ID" value="APG62121.1"/>
    <property type="molecule type" value="Genomic_DNA"/>
</dbReference>
<reference evidence="2 3" key="1">
    <citation type="submission" date="2016-11" db="EMBL/GenBank/DDBJ databases">
        <title>Sphingorhabdus sp. LPB0140, isolated from marine environment.</title>
        <authorList>
            <person name="Kim E."/>
            <person name="Yi H."/>
        </authorList>
    </citation>
    <scope>NUCLEOTIDE SEQUENCE [LARGE SCALE GENOMIC DNA]</scope>
    <source>
        <strain evidence="2 3">LPB0140</strain>
    </source>
</reference>
<dbReference type="AlphaFoldDB" id="A0A1L3JAH0"/>
<protein>
    <submittedName>
        <fullName evidence="2">Uncharacterized protein</fullName>
    </submittedName>
</protein>
<gene>
    <name evidence="2" type="ORF">LPB140_04080</name>
</gene>
<sequence>MFVMAMAKQNVKQPFIGTEKIRVAKQIAIPKKISAKAAKANKRRVRKKAPNLSPVEALNRDEPFIITPVGSSHTAPMTSNAPFMLARKNDADEMHLFFPDAPPIMPHKFIVRAGVKRKNARPLPWCLPVKEEAGERHLLSMRRRMADGITGQNSDKLSENGPKQYRLDLGQKPLSLVEILRMQPEKNDEGPQEEEQAAHENLPRSAAPIIYKENAPWHIISYWLRSSQRRMMDKLGAIFNRSILGNKNMAEKMPPQKKVQRRSKEDVLRELANLRRENYMLKKRLQH</sequence>
<dbReference type="KEGG" id="sphl:LPB140_04080"/>
<feature type="coiled-coil region" evidence="1">
    <location>
        <begin position="257"/>
        <end position="284"/>
    </location>
</feature>
<name>A0A1L3JAH0_9SPHN</name>
<evidence type="ECO:0000313" key="3">
    <source>
        <dbReference type="Proteomes" id="UP000242561"/>
    </source>
</evidence>
<organism evidence="2 3">
    <name type="scientific">Sphingorhabdus lutea</name>
    <dbReference type="NCBI Taxonomy" id="1913578"/>
    <lineage>
        <taxon>Bacteria</taxon>
        <taxon>Pseudomonadati</taxon>
        <taxon>Pseudomonadota</taxon>
        <taxon>Alphaproteobacteria</taxon>
        <taxon>Sphingomonadales</taxon>
        <taxon>Sphingomonadaceae</taxon>
        <taxon>Sphingorhabdus</taxon>
    </lineage>
</organism>
<accession>A0A1L3JAH0</accession>
<proteinExistence type="predicted"/>
<keyword evidence="1" id="KW-0175">Coiled coil</keyword>
<evidence type="ECO:0000256" key="1">
    <source>
        <dbReference type="SAM" id="Coils"/>
    </source>
</evidence>
<evidence type="ECO:0000313" key="2">
    <source>
        <dbReference type="EMBL" id="APG62121.1"/>
    </source>
</evidence>